<sequence>MLTWISLSILALVSIATYFAMSTLPDGIDVFNSTIKTDDRNAYKNALAEHADWNHWSFEVVDGFFKQLLPETDETTFDYFKENFGRIKLWDQTFKELDQLNEEADDDTVYKLFFLGRHGQGFHNLANLKYGEKEWNRHWLRVCGDGEITWAPDPELTDLGISQAKDNLNQIAIEKKDGMRLPSKYYLSPFRRSVDTLIGTWEEHVNIKEVAPLIKEDFRETIGIHICDKRSPRSVIEKKYSGRGFQIEDGFEEEDIYFKNDYREKVWEQALRMNRLFNYIFDNTDRKKDLFVSITSHSGSIRTQLMVLGHRAFAIGTGGMIPVLVKAKKLDEKGLTKIIM</sequence>
<dbReference type="EMBL" id="LGST01000029">
    <property type="protein sequence ID" value="KND98893.1"/>
    <property type="molecule type" value="Genomic_DNA"/>
</dbReference>
<dbReference type="VEuPathDB" id="FungiDB:CJJ09_003486"/>
<evidence type="ECO:0000313" key="2">
    <source>
        <dbReference type="EMBL" id="KND98893.1"/>
    </source>
</evidence>
<gene>
    <name evidence="2" type="ORF">QG37_04238</name>
</gene>
<comment type="caution">
    <text evidence="2">The sequence shown here is derived from an EMBL/GenBank/DDBJ whole genome shotgun (WGS) entry which is preliminary data.</text>
</comment>
<dbReference type="Gene3D" id="3.40.50.1240">
    <property type="entry name" value="Phosphoglycerate mutase-like"/>
    <property type="match status" value="1"/>
</dbReference>
<dbReference type="VEuPathDB" id="FungiDB:QG37_04238"/>
<dbReference type="VEuPathDB" id="FungiDB:CJJ07_003451"/>
<dbReference type="AlphaFoldDB" id="A0A0L0NY22"/>
<accession>A0A0L0NY22</accession>
<dbReference type="PANTHER" id="PTHR48100">
    <property type="entry name" value="BROAD-SPECIFICITY PHOSPHATASE YOR283W-RELATED"/>
    <property type="match status" value="1"/>
</dbReference>
<feature type="signal peptide" evidence="1">
    <location>
        <begin position="1"/>
        <end position="22"/>
    </location>
</feature>
<evidence type="ECO:0000256" key="1">
    <source>
        <dbReference type="SAM" id="SignalP"/>
    </source>
</evidence>
<proteinExistence type="predicted"/>
<dbReference type="PANTHER" id="PTHR48100:SF1">
    <property type="entry name" value="HISTIDINE PHOSPHATASE FAMILY PROTEIN-RELATED"/>
    <property type="match status" value="1"/>
</dbReference>
<protein>
    <submittedName>
        <fullName evidence="2">Uncharacterized protein</fullName>
    </submittedName>
</protein>
<dbReference type="Proteomes" id="UP000037122">
    <property type="component" value="Unassembled WGS sequence"/>
</dbReference>
<dbReference type="VEuPathDB" id="FungiDB:CJI97_001375"/>
<dbReference type="InterPro" id="IPR050275">
    <property type="entry name" value="PGM_Phosphatase"/>
</dbReference>
<dbReference type="VEuPathDB" id="FungiDB:B9J08_001231"/>
<dbReference type="GO" id="GO:0016791">
    <property type="term" value="F:phosphatase activity"/>
    <property type="evidence" value="ECO:0007669"/>
    <property type="project" value="TreeGrafter"/>
</dbReference>
<feature type="chain" id="PRO_5005545390" evidence="1">
    <location>
        <begin position="23"/>
        <end position="340"/>
    </location>
</feature>
<reference evidence="3" key="1">
    <citation type="journal article" date="2015" name="BMC Genomics">
        <title>Draft genome of a commonly misdiagnosed multidrug resistant pathogen Candida auris.</title>
        <authorList>
            <person name="Chatterjee S."/>
            <person name="Alampalli S.V."/>
            <person name="Nageshan R.K."/>
            <person name="Chettiar S.T."/>
            <person name="Joshi S."/>
            <person name="Tatu U.S."/>
        </authorList>
    </citation>
    <scope>NUCLEOTIDE SEQUENCE [LARGE SCALE GENOMIC DNA]</scope>
    <source>
        <strain evidence="3">6684</strain>
    </source>
</reference>
<dbReference type="InterPro" id="IPR029033">
    <property type="entry name" value="His_PPase_superfam"/>
</dbReference>
<evidence type="ECO:0000313" key="3">
    <source>
        <dbReference type="Proteomes" id="UP000037122"/>
    </source>
</evidence>
<dbReference type="SUPFAM" id="SSF53254">
    <property type="entry name" value="Phosphoglycerate mutase-like"/>
    <property type="match status" value="1"/>
</dbReference>
<organism evidence="2 3">
    <name type="scientific">Candidozyma auris</name>
    <name type="common">Yeast</name>
    <name type="synonym">Candida auris</name>
    <dbReference type="NCBI Taxonomy" id="498019"/>
    <lineage>
        <taxon>Eukaryota</taxon>
        <taxon>Fungi</taxon>
        <taxon>Dikarya</taxon>
        <taxon>Ascomycota</taxon>
        <taxon>Saccharomycotina</taxon>
        <taxon>Pichiomycetes</taxon>
        <taxon>Metschnikowiaceae</taxon>
        <taxon>Candidozyma</taxon>
    </lineage>
</organism>
<dbReference type="VEuPathDB" id="FungiDB:CJI96_0003074"/>
<name>A0A0L0NY22_CANAR</name>
<dbReference type="GO" id="GO:0005737">
    <property type="term" value="C:cytoplasm"/>
    <property type="evidence" value="ECO:0007669"/>
    <property type="project" value="TreeGrafter"/>
</dbReference>
<keyword evidence="1" id="KW-0732">Signal</keyword>